<organism evidence="3 4">
    <name type="scientific">Flagellimonas allohymeniacidonis</name>
    <dbReference type="NCBI Taxonomy" id="2517819"/>
    <lineage>
        <taxon>Bacteria</taxon>
        <taxon>Pseudomonadati</taxon>
        <taxon>Bacteroidota</taxon>
        <taxon>Flavobacteriia</taxon>
        <taxon>Flavobacteriales</taxon>
        <taxon>Flavobacteriaceae</taxon>
        <taxon>Flagellimonas</taxon>
    </lineage>
</organism>
<evidence type="ECO:0000313" key="4">
    <source>
        <dbReference type="Proteomes" id="UP000291981"/>
    </source>
</evidence>
<dbReference type="PANTHER" id="PTHR37464:SF1">
    <property type="entry name" value="BLL2463 PROTEIN"/>
    <property type="match status" value="1"/>
</dbReference>
<feature type="transmembrane region" description="Helical" evidence="1">
    <location>
        <begin position="6"/>
        <end position="24"/>
    </location>
</feature>
<dbReference type="AlphaFoldDB" id="A0A4Q8QHD0"/>
<dbReference type="InterPro" id="IPR024163">
    <property type="entry name" value="Aerotolerance_reg_N"/>
</dbReference>
<feature type="transmembrane region" description="Helical" evidence="1">
    <location>
        <begin position="56"/>
        <end position="74"/>
    </location>
</feature>
<keyword evidence="1" id="KW-0812">Transmembrane</keyword>
<dbReference type="Pfam" id="PF07584">
    <property type="entry name" value="BatA"/>
    <property type="match status" value="1"/>
</dbReference>
<sequence length="640" mass="72800">MQFKHPEILWALALLIIPILIHFFQLRRFKKTPFTNVAMLQKVTMESRKSNTLKKWLLLVTRCLLVAALVFAFAQPFTAQESALLQKETVVYLDDSFSMQAKSNGLSLFEKSVQDLIKYSDEEQVFSLFTNTLTFTDVTIKDIQNRLLELPNTPRQLSLEDIQLKAETLFSDSPSSEKNLIVLSDFQNTLGDAEFEQGKNFNFHGVQMTPKTTANVSIDSVYLENNNSQQERLKVYVSGISEAEAIPLSLYNGDTLIAKSAITFGESSNTEVEFSIPGNEAIDGLLQITDNSLSYDNQFFFNIDERPKIRVLAVSEDEGDYLKRLFTEDEFALSIYTLDQLDYSLLDNQNVVILDDLVNIPEGLNRILISFKEAGGTLIVIPSAQGDFSMYNPLVSNFFGTFFLEQVPVETRISKISFDHPIYRNVFENRVDNFQFPHAKSHFRVQSRAPNIISFEGDDAFLLGDDGFYLFTSSLERSVSNFKNSPLIVPTFYNMALSGLQVPQLYQTLGTTSFIDVPVQLGNDDVLNVGHETMQFIPLQKSFSNKVRLYFDEEPKISGIFEIKTESEVLSKISFNYPRTESKLSYLDIDNINAMESKDSMASLFQYLDEKSSVASYWKWFVIFALLLALIEVIIQKFVT</sequence>
<accession>A0A4Q8QHD0</accession>
<dbReference type="NCBIfam" id="TIGR02226">
    <property type="entry name" value="two_anch"/>
    <property type="match status" value="1"/>
</dbReference>
<gene>
    <name evidence="3" type="ORF">EW142_02490</name>
</gene>
<reference evidence="3 4" key="1">
    <citation type="submission" date="2019-02" db="EMBL/GenBank/DDBJ databases">
        <title>Draft genome sequence of Muricauda sp. 176CP4-71.</title>
        <authorList>
            <person name="Park J.-S."/>
        </authorList>
    </citation>
    <scope>NUCLEOTIDE SEQUENCE [LARGE SCALE GENOMIC DNA]</scope>
    <source>
        <strain evidence="3 4">176CP4-71</strain>
    </source>
</reference>
<dbReference type="PANTHER" id="PTHR37464">
    <property type="entry name" value="BLL2463 PROTEIN"/>
    <property type="match status" value="1"/>
</dbReference>
<proteinExistence type="predicted"/>
<dbReference type="EMBL" id="SGIU01000001">
    <property type="protein sequence ID" value="TAI48688.1"/>
    <property type="molecule type" value="Genomic_DNA"/>
</dbReference>
<feature type="domain" description="Aerotolerance regulator N-terminal" evidence="2">
    <location>
        <begin position="1"/>
        <end position="76"/>
    </location>
</feature>
<evidence type="ECO:0000259" key="2">
    <source>
        <dbReference type="Pfam" id="PF07584"/>
    </source>
</evidence>
<dbReference type="InterPro" id="IPR011933">
    <property type="entry name" value="Double_TM_dom"/>
</dbReference>
<dbReference type="Proteomes" id="UP000291981">
    <property type="component" value="Unassembled WGS sequence"/>
</dbReference>
<dbReference type="OrthoDB" id="9810200at2"/>
<keyword evidence="1" id="KW-0472">Membrane</keyword>
<dbReference type="RefSeq" id="WP_130609181.1">
    <property type="nucleotide sequence ID" value="NZ_SGIU01000001.1"/>
</dbReference>
<keyword evidence="1" id="KW-1133">Transmembrane helix</keyword>
<comment type="caution">
    <text evidence="3">The sequence shown here is derived from an EMBL/GenBank/DDBJ whole genome shotgun (WGS) entry which is preliminary data.</text>
</comment>
<evidence type="ECO:0000313" key="3">
    <source>
        <dbReference type="EMBL" id="TAI48688.1"/>
    </source>
</evidence>
<feature type="transmembrane region" description="Helical" evidence="1">
    <location>
        <begin position="617"/>
        <end position="635"/>
    </location>
</feature>
<keyword evidence="4" id="KW-1185">Reference proteome</keyword>
<evidence type="ECO:0000256" key="1">
    <source>
        <dbReference type="SAM" id="Phobius"/>
    </source>
</evidence>
<protein>
    <recommendedName>
        <fullName evidence="2">Aerotolerance regulator N-terminal domain-containing protein</fullName>
    </recommendedName>
</protein>
<name>A0A4Q8QHD0_9FLAO</name>